<gene>
    <name evidence="3" type="ORF">RFI_28230</name>
</gene>
<evidence type="ECO:0000313" key="4">
    <source>
        <dbReference type="Proteomes" id="UP000023152"/>
    </source>
</evidence>
<dbReference type="AlphaFoldDB" id="X6M6R5"/>
<feature type="region of interest" description="Disordered" evidence="2">
    <location>
        <begin position="186"/>
        <end position="213"/>
    </location>
</feature>
<sequence length="382" mass="45811">MQQQEIFLQQDLLDWSMLSSSENGPECESSQTSELSDDLVNELFVSQSLTKKCKQLHQNFCKNNSISFSDTNGGWTPSDHQTLVLQFFFTNDMTSCKICHRFELLMNQCRELPPRRFFDQLKLYLPHNLKVQILKNQKKEKISKEKVVSAFSRITKQDAIEQENFLKKLQMLHHEMSNIKDIKQSQLEQEEKRKKQQEAEEQKKQRQKQEIWQHDHEIQKQQVKEYHDLLEKRKERILFEKQQALEKALQEKRDLMKLNTAKTQFRSQLWNSKHKLLEEQKKCKLEAFSERMSKKLNLNYSCDNYLRKTFTFQTKADKNNCDLSTTCNLFPNYGYTEDELFEDARYQLQHELYKANLQNSKYAKEVMARFVSFEENKQQLLL</sequence>
<proteinExistence type="predicted"/>
<dbReference type="EMBL" id="ASPP01024298">
    <property type="protein sequence ID" value="ETO09157.1"/>
    <property type="molecule type" value="Genomic_DNA"/>
</dbReference>
<evidence type="ECO:0000256" key="1">
    <source>
        <dbReference type="ARBA" id="ARBA00023054"/>
    </source>
</evidence>
<keyword evidence="1" id="KW-0175">Coiled coil</keyword>
<keyword evidence="4" id="KW-1185">Reference proteome</keyword>
<protein>
    <submittedName>
        <fullName evidence="3">Uncharacterized protein</fullName>
    </submittedName>
</protein>
<evidence type="ECO:0000313" key="3">
    <source>
        <dbReference type="EMBL" id="ETO09157.1"/>
    </source>
</evidence>
<dbReference type="InterPro" id="IPR039902">
    <property type="entry name" value="CCDC148/CCDC112"/>
</dbReference>
<accession>X6M6R5</accession>
<dbReference type="Proteomes" id="UP000023152">
    <property type="component" value="Unassembled WGS sequence"/>
</dbReference>
<dbReference type="PANTHER" id="PTHR21549">
    <property type="entry name" value="MUTATED IN BLADDER CANCER 1"/>
    <property type="match status" value="1"/>
</dbReference>
<dbReference type="OMA" id="CISYLER"/>
<comment type="caution">
    <text evidence="3">The sequence shown here is derived from an EMBL/GenBank/DDBJ whole genome shotgun (WGS) entry which is preliminary data.</text>
</comment>
<reference evidence="3 4" key="1">
    <citation type="journal article" date="2013" name="Curr. Biol.">
        <title>The Genome of the Foraminiferan Reticulomyxa filosa.</title>
        <authorList>
            <person name="Glockner G."/>
            <person name="Hulsmann N."/>
            <person name="Schleicher M."/>
            <person name="Noegel A.A."/>
            <person name="Eichinger L."/>
            <person name="Gallinger C."/>
            <person name="Pawlowski J."/>
            <person name="Sierra R."/>
            <person name="Euteneuer U."/>
            <person name="Pillet L."/>
            <person name="Moustafa A."/>
            <person name="Platzer M."/>
            <person name="Groth M."/>
            <person name="Szafranski K."/>
            <person name="Schliwa M."/>
        </authorList>
    </citation>
    <scope>NUCLEOTIDE SEQUENCE [LARGE SCALE GENOMIC DNA]</scope>
</reference>
<evidence type="ECO:0000256" key="2">
    <source>
        <dbReference type="SAM" id="MobiDB-lite"/>
    </source>
</evidence>
<dbReference type="PANTHER" id="PTHR21549:SF1">
    <property type="entry name" value="COILED-COIL DOMAIN-CONTAINING PROTEIN 148"/>
    <property type="match status" value="1"/>
</dbReference>
<organism evidence="3 4">
    <name type="scientific">Reticulomyxa filosa</name>
    <dbReference type="NCBI Taxonomy" id="46433"/>
    <lineage>
        <taxon>Eukaryota</taxon>
        <taxon>Sar</taxon>
        <taxon>Rhizaria</taxon>
        <taxon>Retaria</taxon>
        <taxon>Foraminifera</taxon>
        <taxon>Monothalamids</taxon>
        <taxon>Reticulomyxidae</taxon>
        <taxon>Reticulomyxa</taxon>
    </lineage>
</organism>
<name>X6M6R5_RETFI</name>